<feature type="transmembrane region" description="Helical" evidence="6">
    <location>
        <begin position="132"/>
        <end position="153"/>
    </location>
</feature>
<dbReference type="InterPro" id="IPR049326">
    <property type="entry name" value="Rhodopsin_dom_fungi"/>
</dbReference>
<dbReference type="PANTHER" id="PTHR33048">
    <property type="entry name" value="PTH11-LIKE INTEGRAL MEMBRANE PROTEIN (AFU_ORTHOLOGUE AFUA_5G11245)"/>
    <property type="match status" value="1"/>
</dbReference>
<evidence type="ECO:0000256" key="1">
    <source>
        <dbReference type="ARBA" id="ARBA00004141"/>
    </source>
</evidence>
<keyword evidence="2 6" id="KW-0812">Transmembrane</keyword>
<feature type="domain" description="Rhodopsin" evidence="7">
    <location>
        <begin position="34"/>
        <end position="285"/>
    </location>
</feature>
<evidence type="ECO:0000259" key="7">
    <source>
        <dbReference type="Pfam" id="PF20684"/>
    </source>
</evidence>
<keyword evidence="3 6" id="KW-1133">Transmembrane helix</keyword>
<evidence type="ECO:0000256" key="5">
    <source>
        <dbReference type="ARBA" id="ARBA00038359"/>
    </source>
</evidence>
<evidence type="ECO:0000256" key="3">
    <source>
        <dbReference type="ARBA" id="ARBA00022989"/>
    </source>
</evidence>
<evidence type="ECO:0000256" key="2">
    <source>
        <dbReference type="ARBA" id="ARBA00022692"/>
    </source>
</evidence>
<feature type="transmembrane region" description="Helical" evidence="6">
    <location>
        <begin position="50"/>
        <end position="75"/>
    </location>
</feature>
<evidence type="ECO:0000256" key="4">
    <source>
        <dbReference type="ARBA" id="ARBA00023136"/>
    </source>
</evidence>
<accession>A0A2J5HTI9</accession>
<dbReference type="PANTHER" id="PTHR33048:SF155">
    <property type="entry name" value="INTEGRAL MEMBRANE PROTEIN"/>
    <property type="match status" value="1"/>
</dbReference>
<dbReference type="EMBL" id="KZ559545">
    <property type="protein sequence ID" value="PLN80607.1"/>
    <property type="molecule type" value="Genomic_DNA"/>
</dbReference>
<protein>
    <recommendedName>
        <fullName evidence="7">Rhodopsin domain-containing protein</fullName>
    </recommendedName>
</protein>
<evidence type="ECO:0000256" key="6">
    <source>
        <dbReference type="SAM" id="Phobius"/>
    </source>
</evidence>
<dbReference type="GO" id="GO:0016020">
    <property type="term" value="C:membrane"/>
    <property type="evidence" value="ECO:0007669"/>
    <property type="project" value="UniProtKB-SubCell"/>
</dbReference>
<dbReference type="AlphaFoldDB" id="A0A2J5HTI9"/>
<evidence type="ECO:0000313" key="9">
    <source>
        <dbReference type="Proteomes" id="UP000235023"/>
    </source>
</evidence>
<dbReference type="Pfam" id="PF20684">
    <property type="entry name" value="Fung_rhodopsin"/>
    <property type="match status" value="1"/>
</dbReference>
<name>A0A2J5HTI9_9EURO</name>
<comment type="similarity">
    <text evidence="5">Belongs to the SAT4 family.</text>
</comment>
<proteinExistence type="inferred from homology"/>
<feature type="transmembrane region" description="Helical" evidence="6">
    <location>
        <begin position="180"/>
        <end position="206"/>
    </location>
</feature>
<reference evidence="9" key="1">
    <citation type="submission" date="2017-12" db="EMBL/GenBank/DDBJ databases">
        <authorList>
            <consortium name="DOE Joint Genome Institute"/>
            <person name="Mondo S.J."/>
            <person name="Kjaerbolling I."/>
            <person name="Vesth T.C."/>
            <person name="Frisvad J.C."/>
            <person name="Nybo J.L."/>
            <person name="Theobald S."/>
            <person name="Kuo A."/>
            <person name="Bowyer P."/>
            <person name="Matsuda Y."/>
            <person name="Lyhne E.K."/>
            <person name="Kogle M.E."/>
            <person name="Clum A."/>
            <person name="Lipzen A."/>
            <person name="Salamov A."/>
            <person name="Ngan C.Y."/>
            <person name="Daum C."/>
            <person name="Chiniquy J."/>
            <person name="Barry K."/>
            <person name="LaButti K."/>
            <person name="Haridas S."/>
            <person name="Simmons B.A."/>
            <person name="Magnuson J.K."/>
            <person name="Mortensen U.H."/>
            <person name="Larsen T.O."/>
            <person name="Grigoriev I.V."/>
            <person name="Baker S.E."/>
            <person name="Andersen M.R."/>
            <person name="Nordberg H.P."/>
            <person name="Cantor M.N."/>
            <person name="Hua S.X."/>
        </authorList>
    </citation>
    <scope>NUCLEOTIDE SEQUENCE [LARGE SCALE GENOMIC DNA]</scope>
    <source>
        <strain evidence="9">IBT 19404</strain>
    </source>
</reference>
<dbReference type="Proteomes" id="UP000235023">
    <property type="component" value="Unassembled WGS sequence"/>
</dbReference>
<gene>
    <name evidence="8" type="ORF">BDW42DRAFT_201178</name>
</gene>
<feature type="transmembrane region" description="Helical" evidence="6">
    <location>
        <begin position="20"/>
        <end position="38"/>
    </location>
</feature>
<sequence length="382" mass="42659">MEPYSPEYASESKGPRILGVFWSFFALSTILVSARLYIRAKILQNIGSEDYMIIGAMVMVATYTVIGTVDVYMGYGRHTAVIMQEGGMDLLERVLLINYINFAFGIMSFTSPKLAIAALLNRILNPGRFQRIVLWVLTGVVFMSSSILIIVLFTMCNPPKALWQIHLATADATCRPMPTLIGYAIFTGAASAFVDLYLAIYPTVILIKLQMSLKKKTALCAVLGFGAIAAAMAIVKCFQLPGLNDKTDPTCTQLFFIVLTRRLTRVESNIIIIASCIPTLGPLYEMFRGKRSWSSKQRYYKSSKQLPSDHFDRAPRRAMNTLDPRVDYMTTNVGATKHDSQENILQSEEYSNGSLPLGKIHRRDDVCVEYNVPQTPDPTLSR</sequence>
<feature type="transmembrane region" description="Helical" evidence="6">
    <location>
        <begin position="95"/>
        <end position="120"/>
    </location>
</feature>
<evidence type="ECO:0000313" key="8">
    <source>
        <dbReference type="EMBL" id="PLN80607.1"/>
    </source>
</evidence>
<keyword evidence="9" id="KW-1185">Reference proteome</keyword>
<organism evidence="8 9">
    <name type="scientific">Aspergillus taichungensis</name>
    <dbReference type="NCBI Taxonomy" id="482145"/>
    <lineage>
        <taxon>Eukaryota</taxon>
        <taxon>Fungi</taxon>
        <taxon>Dikarya</taxon>
        <taxon>Ascomycota</taxon>
        <taxon>Pezizomycotina</taxon>
        <taxon>Eurotiomycetes</taxon>
        <taxon>Eurotiomycetidae</taxon>
        <taxon>Eurotiales</taxon>
        <taxon>Aspergillaceae</taxon>
        <taxon>Aspergillus</taxon>
        <taxon>Aspergillus subgen. Circumdati</taxon>
    </lineage>
</organism>
<dbReference type="OrthoDB" id="5331848at2759"/>
<feature type="transmembrane region" description="Helical" evidence="6">
    <location>
        <begin position="218"/>
        <end position="235"/>
    </location>
</feature>
<dbReference type="InterPro" id="IPR052337">
    <property type="entry name" value="SAT4-like"/>
</dbReference>
<keyword evidence="4 6" id="KW-0472">Membrane</keyword>
<comment type="subcellular location">
    <subcellularLocation>
        <location evidence="1">Membrane</location>
        <topology evidence="1">Multi-pass membrane protein</topology>
    </subcellularLocation>
</comment>